<dbReference type="InterPro" id="IPR005106">
    <property type="entry name" value="Asp/hSer_DH_NAD-bd"/>
</dbReference>
<feature type="domain" description="ACT" evidence="14">
    <location>
        <begin position="355"/>
        <end position="431"/>
    </location>
</feature>
<dbReference type="Gene3D" id="3.30.70.260">
    <property type="match status" value="1"/>
</dbReference>
<evidence type="ECO:0000256" key="5">
    <source>
        <dbReference type="ARBA" id="ARBA00013376"/>
    </source>
</evidence>
<gene>
    <name evidence="15" type="ORF">A2V92_03455</name>
</gene>
<dbReference type="PROSITE" id="PS51671">
    <property type="entry name" value="ACT"/>
    <property type="match status" value="1"/>
</dbReference>
<feature type="active site" description="Proton donor" evidence="11">
    <location>
        <position position="205"/>
    </location>
</feature>
<evidence type="ECO:0000256" key="13">
    <source>
        <dbReference type="RuleBase" id="RU004171"/>
    </source>
</evidence>
<evidence type="ECO:0000256" key="1">
    <source>
        <dbReference type="ARBA" id="ARBA00005056"/>
    </source>
</evidence>
<accession>A0A1F6TH32</accession>
<dbReference type="NCBIfam" id="NF004976">
    <property type="entry name" value="PRK06349.1"/>
    <property type="match status" value="1"/>
</dbReference>
<proteinExistence type="inferred from homology"/>
<evidence type="ECO:0000256" key="3">
    <source>
        <dbReference type="ARBA" id="ARBA00006753"/>
    </source>
</evidence>
<dbReference type="Pfam" id="PF00742">
    <property type="entry name" value="Homoserine_dh"/>
    <property type="match status" value="1"/>
</dbReference>
<evidence type="ECO:0000256" key="12">
    <source>
        <dbReference type="PIRSR" id="PIRSR000098-2"/>
    </source>
</evidence>
<dbReference type="SUPFAM" id="SSF55347">
    <property type="entry name" value="Glyceraldehyde-3-phosphate dehydrogenase-like, C-terminal domain"/>
    <property type="match status" value="1"/>
</dbReference>
<dbReference type="UniPathway" id="UPA00050">
    <property type="reaction ID" value="UER00063"/>
</dbReference>
<dbReference type="GO" id="GO:0050661">
    <property type="term" value="F:NADP binding"/>
    <property type="evidence" value="ECO:0007669"/>
    <property type="project" value="InterPro"/>
</dbReference>
<evidence type="ECO:0000259" key="14">
    <source>
        <dbReference type="PROSITE" id="PS51671"/>
    </source>
</evidence>
<keyword evidence="7" id="KW-0791">Threonine biosynthesis</keyword>
<name>A0A1F6TH32_9PROT</name>
<dbReference type="EMBL" id="MFST01000048">
    <property type="protein sequence ID" value="OGI44440.1"/>
    <property type="molecule type" value="Genomic_DNA"/>
</dbReference>
<dbReference type="Gene3D" id="3.40.50.720">
    <property type="entry name" value="NAD(P)-binding Rossmann-like Domain"/>
    <property type="match status" value="1"/>
</dbReference>
<comment type="caution">
    <text evidence="15">The sequence shown here is derived from an EMBL/GenBank/DDBJ whole genome shotgun (WGS) entry which is preliminary data.</text>
</comment>
<dbReference type="Pfam" id="PF03447">
    <property type="entry name" value="NAD_binding_3"/>
    <property type="match status" value="1"/>
</dbReference>
<feature type="binding site" evidence="12">
    <location>
        <position position="105"/>
    </location>
    <ligand>
        <name>NADPH</name>
        <dbReference type="ChEBI" id="CHEBI:57783"/>
    </ligand>
</feature>
<dbReference type="InterPro" id="IPR036291">
    <property type="entry name" value="NAD(P)-bd_dom_sf"/>
</dbReference>
<evidence type="ECO:0000256" key="10">
    <source>
        <dbReference type="ARBA" id="ARBA00023167"/>
    </source>
</evidence>
<dbReference type="InterPro" id="IPR016204">
    <property type="entry name" value="HDH"/>
</dbReference>
<dbReference type="PIRSF" id="PIRSF000098">
    <property type="entry name" value="Homoser_dehydrog"/>
    <property type="match status" value="1"/>
</dbReference>
<evidence type="ECO:0000256" key="2">
    <source>
        <dbReference type="ARBA" id="ARBA00005062"/>
    </source>
</evidence>
<dbReference type="InterPro" id="IPR045865">
    <property type="entry name" value="ACT-like_dom_sf"/>
</dbReference>
<evidence type="ECO:0000256" key="9">
    <source>
        <dbReference type="ARBA" id="ARBA00023002"/>
    </source>
</evidence>
<reference evidence="15 16" key="1">
    <citation type="journal article" date="2016" name="Nat. Commun.">
        <title>Thousands of microbial genomes shed light on interconnected biogeochemical processes in an aquifer system.</title>
        <authorList>
            <person name="Anantharaman K."/>
            <person name="Brown C.T."/>
            <person name="Hug L.A."/>
            <person name="Sharon I."/>
            <person name="Castelle C.J."/>
            <person name="Probst A.J."/>
            <person name="Thomas B.C."/>
            <person name="Singh A."/>
            <person name="Wilkins M.J."/>
            <person name="Karaoz U."/>
            <person name="Brodie E.L."/>
            <person name="Williams K.H."/>
            <person name="Hubbard S.S."/>
            <person name="Banfield J.F."/>
        </authorList>
    </citation>
    <scope>NUCLEOTIDE SEQUENCE [LARGE SCALE GENOMIC DNA]</scope>
</reference>
<dbReference type="PROSITE" id="PS01042">
    <property type="entry name" value="HOMOSER_DHGENASE"/>
    <property type="match status" value="1"/>
</dbReference>
<comment type="pathway">
    <text evidence="2">Amino-acid biosynthesis; L-methionine biosynthesis via de novo pathway; L-homoserine from L-aspartate: step 3/3.</text>
</comment>
<keyword evidence="8 12" id="KW-0521">NADP</keyword>
<keyword evidence="6" id="KW-0028">Amino-acid biosynthesis</keyword>
<dbReference type="FunFam" id="3.30.70.260:FF:000030">
    <property type="entry name" value="Homoserine dehydrogenase"/>
    <property type="match status" value="1"/>
</dbReference>
<dbReference type="FunFam" id="3.30.360.10:FF:000005">
    <property type="entry name" value="Homoserine dehydrogenase"/>
    <property type="match status" value="1"/>
</dbReference>
<dbReference type="InterPro" id="IPR019811">
    <property type="entry name" value="HDH_CS"/>
</dbReference>
<dbReference type="InterPro" id="IPR001342">
    <property type="entry name" value="HDH_cat"/>
</dbReference>
<dbReference type="PANTHER" id="PTHR43331">
    <property type="entry name" value="HOMOSERINE DEHYDROGENASE"/>
    <property type="match status" value="1"/>
</dbReference>
<feature type="binding site" evidence="12">
    <location>
        <position position="190"/>
    </location>
    <ligand>
        <name>L-homoserine</name>
        <dbReference type="ChEBI" id="CHEBI:57476"/>
    </ligand>
</feature>
<evidence type="ECO:0000256" key="6">
    <source>
        <dbReference type="ARBA" id="ARBA00022605"/>
    </source>
</evidence>
<feature type="binding site" evidence="12">
    <location>
        <begin position="9"/>
        <end position="16"/>
    </location>
    <ligand>
        <name>NADP(+)</name>
        <dbReference type="ChEBI" id="CHEBI:58349"/>
    </ligand>
</feature>
<organism evidence="15 16">
    <name type="scientific">Candidatus Muproteobacteria bacterium RBG_16_65_31</name>
    <dbReference type="NCBI Taxonomy" id="1817759"/>
    <lineage>
        <taxon>Bacteria</taxon>
        <taxon>Pseudomonadati</taxon>
        <taxon>Pseudomonadota</taxon>
        <taxon>Candidatus Muproteobacteria</taxon>
    </lineage>
</organism>
<dbReference type="SUPFAM" id="SSF51735">
    <property type="entry name" value="NAD(P)-binding Rossmann-fold domains"/>
    <property type="match status" value="1"/>
</dbReference>
<dbReference type="Pfam" id="PF01842">
    <property type="entry name" value="ACT"/>
    <property type="match status" value="1"/>
</dbReference>
<dbReference type="GO" id="GO:0009088">
    <property type="term" value="P:threonine biosynthetic process"/>
    <property type="evidence" value="ECO:0007669"/>
    <property type="project" value="UniProtKB-UniPathway"/>
</dbReference>
<evidence type="ECO:0000313" key="15">
    <source>
        <dbReference type="EMBL" id="OGI44440.1"/>
    </source>
</evidence>
<dbReference type="AlphaFoldDB" id="A0A1F6TH32"/>
<dbReference type="UniPathway" id="UPA00051">
    <property type="reaction ID" value="UER00465"/>
</dbReference>
<evidence type="ECO:0000256" key="8">
    <source>
        <dbReference type="ARBA" id="ARBA00022857"/>
    </source>
</evidence>
<sequence>MKPVKIGILGLGTVGCGTINVLARNGHEIARRAGREIKIVQASARDLKKKRPCPTDGIRLVADPFEIVRNAEVEVVVELIGGYDPARSLVLEAIANGKHVITANKALIAVHGNEIFAAAQKRGVMVAFEAAVAGGIPIIKTMREGLTGNRIEWLAGIINGTSNFILTEMRDRGRDFAAVLAEAQRLGYAEADPAFDVDGIDAAHKLTILAAIAFGIPLQFKQAYIEGISRITRADVQYAEELGYRIKQLAIARRTDGGVELRVHPTLIPQRRIVANVDGVMNAVLVKGDAVGPVLLYGAGAGAEPTASAVVADLVDVVRTLTVDPTNRVPHLAFQPDALSDLPILPMERVETSYYLRLHALDRPGVLADITRILGDLGISIEAILQKEPAEGENVVPIIILTHRVVERNMNEAISRIEQLASIKGSVARIRLEHLNRDWK</sequence>
<dbReference type="CDD" id="cd04881">
    <property type="entry name" value="ACT_HSDH-Hom"/>
    <property type="match status" value="1"/>
</dbReference>
<dbReference type="GO" id="GO:0009086">
    <property type="term" value="P:methionine biosynthetic process"/>
    <property type="evidence" value="ECO:0007669"/>
    <property type="project" value="UniProtKB-KW"/>
</dbReference>
<comment type="similarity">
    <text evidence="3 13">Belongs to the homoserine dehydrogenase family.</text>
</comment>
<dbReference type="PANTHER" id="PTHR43331:SF1">
    <property type="entry name" value="HOMOSERINE DEHYDROGENASE"/>
    <property type="match status" value="1"/>
</dbReference>
<evidence type="ECO:0000256" key="4">
    <source>
        <dbReference type="ARBA" id="ARBA00013213"/>
    </source>
</evidence>
<dbReference type="GO" id="GO:0004412">
    <property type="term" value="F:homoserine dehydrogenase activity"/>
    <property type="evidence" value="ECO:0007669"/>
    <property type="project" value="UniProtKB-EC"/>
</dbReference>
<keyword evidence="10" id="KW-0486">Methionine biosynthesis</keyword>
<keyword evidence="9" id="KW-0560">Oxidoreductase</keyword>
<evidence type="ECO:0000256" key="11">
    <source>
        <dbReference type="PIRSR" id="PIRSR000098-1"/>
    </source>
</evidence>
<dbReference type="InterPro" id="IPR002912">
    <property type="entry name" value="ACT_dom"/>
</dbReference>
<dbReference type="Gene3D" id="3.30.360.10">
    <property type="entry name" value="Dihydrodipicolinate Reductase, domain 2"/>
    <property type="match status" value="1"/>
</dbReference>
<protein>
    <recommendedName>
        <fullName evidence="5">Homoserine dehydrogenase</fullName>
        <ecNumber evidence="4">1.1.1.3</ecNumber>
    </recommendedName>
</protein>
<dbReference type="SUPFAM" id="SSF55021">
    <property type="entry name" value="ACT-like"/>
    <property type="match status" value="1"/>
</dbReference>
<evidence type="ECO:0000256" key="7">
    <source>
        <dbReference type="ARBA" id="ARBA00022697"/>
    </source>
</evidence>
<evidence type="ECO:0000313" key="16">
    <source>
        <dbReference type="Proteomes" id="UP000179344"/>
    </source>
</evidence>
<comment type="pathway">
    <text evidence="1">Amino-acid biosynthesis; L-threonine biosynthesis; L-threonine from L-aspartate: step 3/5.</text>
</comment>
<dbReference type="Proteomes" id="UP000179344">
    <property type="component" value="Unassembled WGS sequence"/>
</dbReference>
<dbReference type="EC" id="1.1.1.3" evidence="4"/>
<dbReference type="PROSITE" id="PS51257">
    <property type="entry name" value="PROKAR_LIPOPROTEIN"/>
    <property type="match status" value="1"/>
</dbReference>